<feature type="binding site" description="in other chain" evidence="8">
    <location>
        <begin position="14"/>
        <end position="17"/>
    </location>
    <ligand>
        <name>IMP</name>
        <dbReference type="ChEBI" id="CHEBI:58053"/>
        <note>ligand shared between dimeric partners</note>
    </ligand>
</feature>
<reference evidence="11 12" key="1">
    <citation type="submission" date="2019-08" db="EMBL/GenBank/DDBJ databases">
        <title>In-depth cultivation of the pig gut microbiome towards novel bacterial diversity and tailored functional studies.</title>
        <authorList>
            <person name="Wylensek D."/>
            <person name="Hitch T.C.A."/>
            <person name="Clavel T."/>
        </authorList>
    </citation>
    <scope>NUCLEOTIDE SEQUENCE [LARGE SCALE GENOMIC DNA]</scope>
    <source>
        <strain evidence="11 12">NM-380-WT-3C1</strain>
    </source>
</reference>
<evidence type="ECO:0000256" key="5">
    <source>
        <dbReference type="ARBA" id="ARBA00022755"/>
    </source>
</evidence>
<dbReference type="Pfam" id="PF00709">
    <property type="entry name" value="Adenylsucc_synt"/>
    <property type="match status" value="1"/>
</dbReference>
<dbReference type="Gene3D" id="1.10.300.10">
    <property type="entry name" value="Adenylosuccinate Synthetase, subunit A, domain 2"/>
    <property type="match status" value="1"/>
</dbReference>
<evidence type="ECO:0000256" key="8">
    <source>
        <dbReference type="HAMAP-Rule" id="MF_00011"/>
    </source>
</evidence>
<evidence type="ECO:0000313" key="11">
    <source>
        <dbReference type="EMBL" id="MSU07046.1"/>
    </source>
</evidence>
<feature type="binding site" description="in other chain" evidence="8">
    <location>
        <position position="131"/>
    </location>
    <ligand>
        <name>IMP</name>
        <dbReference type="ChEBI" id="CHEBI:58053"/>
        <note>ligand shared between dimeric partners</note>
    </ligand>
</feature>
<keyword evidence="8" id="KW-0963">Cytoplasm</keyword>
<feature type="binding site" evidence="8">
    <location>
        <begin position="41"/>
        <end position="43"/>
    </location>
    <ligand>
        <name>GTP</name>
        <dbReference type="ChEBI" id="CHEBI:37565"/>
    </ligand>
</feature>
<feature type="binding site" evidence="8">
    <location>
        <position position="145"/>
    </location>
    <ligand>
        <name>IMP</name>
        <dbReference type="ChEBI" id="CHEBI:58053"/>
        <note>ligand shared between dimeric partners</note>
    </ligand>
</feature>
<dbReference type="InterPro" id="IPR042111">
    <property type="entry name" value="Adenylosuccinate_synth_dom3"/>
</dbReference>
<proteinExistence type="inferred from homology"/>
<comment type="caution">
    <text evidence="8">Lacks conserved residue(s) required for the propagation of feature annotation.</text>
</comment>
<evidence type="ECO:0000256" key="9">
    <source>
        <dbReference type="PROSITE-ProRule" id="PRU10134"/>
    </source>
</evidence>
<keyword evidence="5 8" id="KW-0658">Purine biosynthesis</keyword>
<keyword evidence="2 8" id="KW-0436">Ligase</keyword>
<feature type="active site" evidence="9">
    <location>
        <position position="142"/>
    </location>
</feature>
<feature type="binding site" evidence="8">
    <location>
        <position position="306"/>
    </location>
    <ligand>
        <name>GTP</name>
        <dbReference type="ChEBI" id="CHEBI:37565"/>
    </ligand>
</feature>
<dbReference type="FunFam" id="3.90.170.10:FF:000001">
    <property type="entry name" value="Adenylosuccinate synthetase"/>
    <property type="match status" value="1"/>
</dbReference>
<dbReference type="InterPro" id="IPR018220">
    <property type="entry name" value="Adenylosuccin_syn_GTP-bd"/>
</dbReference>
<dbReference type="PANTHER" id="PTHR11846">
    <property type="entry name" value="ADENYLOSUCCINATE SYNTHETASE"/>
    <property type="match status" value="1"/>
</dbReference>
<evidence type="ECO:0000256" key="4">
    <source>
        <dbReference type="ARBA" id="ARBA00022741"/>
    </source>
</evidence>
<dbReference type="CDD" id="cd03108">
    <property type="entry name" value="AdSS"/>
    <property type="match status" value="1"/>
</dbReference>
<feature type="binding site" description="in other chain" evidence="8">
    <location>
        <position position="304"/>
    </location>
    <ligand>
        <name>IMP</name>
        <dbReference type="ChEBI" id="CHEBI:58053"/>
        <note>ligand shared between dimeric partners</note>
    </ligand>
</feature>
<feature type="binding site" evidence="8">
    <location>
        <position position="41"/>
    </location>
    <ligand>
        <name>Mg(2+)</name>
        <dbReference type="ChEBI" id="CHEBI:18420"/>
    </ligand>
</feature>
<dbReference type="GO" id="GO:0046040">
    <property type="term" value="P:IMP metabolic process"/>
    <property type="evidence" value="ECO:0007669"/>
    <property type="project" value="TreeGrafter"/>
</dbReference>
<comment type="similarity">
    <text evidence="8 10">Belongs to the adenylosuccinate synthetase family.</text>
</comment>
<dbReference type="InterPro" id="IPR027417">
    <property type="entry name" value="P-loop_NTPase"/>
</dbReference>
<dbReference type="PROSITE" id="PS01266">
    <property type="entry name" value="ADENYLOSUCCIN_SYN_1"/>
    <property type="match status" value="1"/>
</dbReference>
<comment type="subunit">
    <text evidence="1 8">Homodimer.</text>
</comment>
<keyword evidence="7 8" id="KW-0342">GTP-binding</keyword>
<evidence type="ECO:0000313" key="12">
    <source>
        <dbReference type="Proteomes" id="UP000460549"/>
    </source>
</evidence>
<sequence>MSNVTAVVGVQWGDEGKGRVVDYLAKDAEMVIRFQGGDNAGHTVINDKGKFALHIIPSGVFNDDTMNIVGAGTVVNFTTMQQEIENIEKVTGEKVTNVFIDERAHLIMPYHTLLDGAEESKRSSDQKIGTTKRGIGPCYSDKGARMGIRAGDLKDEAWLKKRIELLLPKKNRDLEYYGLKTFTVEELMDVCKAWKDRFGDYIIDTVPIIREAIESEKKILLEGQLGIMRDNDWGIYPYTTSSNPTSAGACVGAGIAPRYINKVVGVVKAYSTSVGGGPYMTELFDSDGDKLRDIGGEYGATTGRPRRCGWLDLVAADYACYMNGITDLALTKLDVLDSFEKIKVCTGYMINGEYYTYLPNTLLQEQAKPIYEEWEGWMCDTSKCRTWDELPQKAKDYVLMIEEKLGTHITFISVGPERDQLIIR</sequence>
<comment type="pathway">
    <text evidence="8 10">Purine metabolism; AMP biosynthesis via de novo pathway; AMP from IMP: step 1/2.</text>
</comment>
<dbReference type="EC" id="6.3.4.4" evidence="8 10"/>
<dbReference type="Gene3D" id="3.40.440.10">
    <property type="entry name" value="Adenylosuccinate Synthetase, subunit A, domain 1"/>
    <property type="match status" value="1"/>
</dbReference>
<dbReference type="GO" id="GO:0044208">
    <property type="term" value="P:'de novo' AMP biosynthetic process"/>
    <property type="evidence" value="ECO:0007669"/>
    <property type="project" value="UniProtKB-UniRule"/>
</dbReference>
<feature type="active site" description="Proton donor" evidence="8">
    <location>
        <position position="42"/>
    </location>
</feature>
<dbReference type="GO" id="GO:0000287">
    <property type="term" value="F:magnesium ion binding"/>
    <property type="evidence" value="ECO:0007669"/>
    <property type="project" value="UniProtKB-UniRule"/>
</dbReference>
<dbReference type="InterPro" id="IPR042110">
    <property type="entry name" value="Adenylosuccinate_synth_dom2"/>
</dbReference>
<evidence type="ECO:0000256" key="1">
    <source>
        <dbReference type="ARBA" id="ARBA00011738"/>
    </source>
</evidence>
<organism evidence="11 12">
    <name type="scientific">Bullifex porci</name>
    <dbReference type="NCBI Taxonomy" id="2606638"/>
    <lineage>
        <taxon>Bacteria</taxon>
        <taxon>Pseudomonadati</taxon>
        <taxon>Spirochaetota</taxon>
        <taxon>Spirochaetia</taxon>
        <taxon>Spirochaetales</taxon>
        <taxon>Spirochaetaceae</taxon>
        <taxon>Bullifex</taxon>
    </lineage>
</organism>
<feature type="binding site" evidence="8">
    <location>
        <begin position="413"/>
        <end position="415"/>
    </location>
    <ligand>
        <name>GTP</name>
        <dbReference type="ChEBI" id="CHEBI:37565"/>
    </ligand>
</feature>
<dbReference type="UniPathway" id="UPA00075">
    <property type="reaction ID" value="UER00335"/>
</dbReference>
<evidence type="ECO:0000256" key="7">
    <source>
        <dbReference type="ARBA" id="ARBA00023134"/>
    </source>
</evidence>
<dbReference type="NCBIfam" id="TIGR00184">
    <property type="entry name" value="purA"/>
    <property type="match status" value="1"/>
</dbReference>
<feature type="active site" description="Proton acceptor" evidence="8">
    <location>
        <position position="14"/>
    </location>
</feature>
<keyword evidence="6 8" id="KW-0460">Magnesium</keyword>
<comment type="cofactor">
    <cofactor evidence="8">
        <name>Mg(2+)</name>
        <dbReference type="ChEBI" id="CHEBI:18420"/>
    </cofactor>
    <text evidence="8">Binds 1 Mg(2+) ion per subunit.</text>
</comment>
<comment type="subcellular location">
    <subcellularLocation>
        <location evidence="8">Cytoplasm</location>
    </subcellularLocation>
</comment>
<dbReference type="PROSITE" id="PS00513">
    <property type="entry name" value="ADENYLOSUCCIN_SYN_2"/>
    <property type="match status" value="1"/>
</dbReference>
<feature type="binding site" description="in other chain" evidence="8">
    <location>
        <begin position="39"/>
        <end position="42"/>
    </location>
    <ligand>
        <name>IMP</name>
        <dbReference type="ChEBI" id="CHEBI:58053"/>
        <note>ligand shared between dimeric partners</note>
    </ligand>
</feature>
<dbReference type="EMBL" id="VUNN01000024">
    <property type="protein sequence ID" value="MSU07046.1"/>
    <property type="molecule type" value="Genomic_DNA"/>
</dbReference>
<keyword evidence="3 8" id="KW-0479">Metal-binding</keyword>
<evidence type="ECO:0000256" key="2">
    <source>
        <dbReference type="ARBA" id="ARBA00022598"/>
    </source>
</evidence>
<comment type="function">
    <text evidence="8">Plays an important role in the de novo pathway of purine nucleotide biosynthesis. Catalyzes the first committed step in the biosynthesis of AMP from IMP.</text>
</comment>
<feature type="binding site" evidence="8">
    <location>
        <begin position="332"/>
        <end position="334"/>
    </location>
    <ligand>
        <name>GTP</name>
        <dbReference type="ChEBI" id="CHEBI:37565"/>
    </ligand>
</feature>
<dbReference type="GO" id="GO:0004019">
    <property type="term" value="F:adenylosuccinate synthase activity"/>
    <property type="evidence" value="ECO:0007669"/>
    <property type="project" value="UniProtKB-UniRule"/>
</dbReference>
<evidence type="ECO:0000256" key="3">
    <source>
        <dbReference type="ARBA" id="ARBA00022723"/>
    </source>
</evidence>
<feature type="binding site" evidence="8">
    <location>
        <begin position="13"/>
        <end position="19"/>
    </location>
    <ligand>
        <name>GTP</name>
        <dbReference type="ChEBI" id="CHEBI:37565"/>
    </ligand>
</feature>
<dbReference type="InterPro" id="IPR042109">
    <property type="entry name" value="Adenylosuccinate_synth_dom1"/>
</dbReference>
<dbReference type="Proteomes" id="UP000460549">
    <property type="component" value="Unassembled WGS sequence"/>
</dbReference>
<gene>
    <name evidence="8" type="primary">purA</name>
    <name evidence="11" type="ORF">FYJ80_09745</name>
</gene>
<dbReference type="AlphaFoldDB" id="A0A7X2PDP5"/>
<keyword evidence="4 8" id="KW-0547">Nucleotide-binding</keyword>
<dbReference type="RefSeq" id="WP_154426423.1">
    <property type="nucleotide sequence ID" value="NZ_JAQYGB010000095.1"/>
</dbReference>
<comment type="catalytic activity">
    <reaction evidence="8 10">
        <text>IMP + L-aspartate + GTP = N(6)-(1,2-dicarboxyethyl)-AMP + GDP + phosphate + 2 H(+)</text>
        <dbReference type="Rhea" id="RHEA:15753"/>
        <dbReference type="ChEBI" id="CHEBI:15378"/>
        <dbReference type="ChEBI" id="CHEBI:29991"/>
        <dbReference type="ChEBI" id="CHEBI:37565"/>
        <dbReference type="ChEBI" id="CHEBI:43474"/>
        <dbReference type="ChEBI" id="CHEBI:57567"/>
        <dbReference type="ChEBI" id="CHEBI:58053"/>
        <dbReference type="ChEBI" id="CHEBI:58189"/>
        <dbReference type="EC" id="6.3.4.4"/>
    </reaction>
</comment>
<evidence type="ECO:0000256" key="6">
    <source>
        <dbReference type="ARBA" id="ARBA00022842"/>
    </source>
</evidence>
<feature type="binding site" evidence="8">
    <location>
        <begin position="300"/>
        <end position="306"/>
    </location>
    <ligand>
        <name>substrate</name>
    </ligand>
</feature>
<protein>
    <recommendedName>
        <fullName evidence="8 10">Adenylosuccinate synthetase</fullName>
        <shortName evidence="8">AMPSase</shortName>
        <shortName evidence="8">AdSS</shortName>
        <ecNumber evidence="8 10">6.3.4.4</ecNumber>
    </recommendedName>
    <alternativeName>
        <fullName evidence="8">IMP--aspartate ligase</fullName>
    </alternativeName>
</protein>
<feature type="binding site" description="in other chain" evidence="8">
    <location>
        <position position="240"/>
    </location>
    <ligand>
        <name>IMP</name>
        <dbReference type="ChEBI" id="CHEBI:58053"/>
        <note>ligand shared between dimeric partners</note>
    </ligand>
</feature>
<accession>A0A7X2PDP5</accession>
<dbReference type="PANTHER" id="PTHR11846:SF0">
    <property type="entry name" value="ADENYLOSUCCINATE SYNTHETASE"/>
    <property type="match status" value="1"/>
</dbReference>
<dbReference type="FunFam" id="1.10.300.10:FF:000001">
    <property type="entry name" value="Adenylosuccinate synthetase"/>
    <property type="match status" value="1"/>
</dbReference>
<comment type="caution">
    <text evidence="11">The sequence shown here is derived from an EMBL/GenBank/DDBJ whole genome shotgun (WGS) entry which is preliminary data.</text>
</comment>
<dbReference type="NCBIfam" id="NF002223">
    <property type="entry name" value="PRK01117.1"/>
    <property type="match status" value="1"/>
</dbReference>
<name>A0A7X2PDP5_9SPIO</name>
<dbReference type="GO" id="GO:0005525">
    <property type="term" value="F:GTP binding"/>
    <property type="evidence" value="ECO:0007669"/>
    <property type="project" value="UniProtKB-UniRule"/>
</dbReference>
<dbReference type="HAMAP" id="MF_00011">
    <property type="entry name" value="Adenylosucc_synth"/>
    <property type="match status" value="1"/>
</dbReference>
<dbReference type="SUPFAM" id="SSF52540">
    <property type="entry name" value="P-loop containing nucleoside triphosphate hydrolases"/>
    <property type="match status" value="1"/>
</dbReference>
<evidence type="ECO:0000256" key="10">
    <source>
        <dbReference type="RuleBase" id="RU000520"/>
    </source>
</evidence>
<dbReference type="GO" id="GO:0005737">
    <property type="term" value="C:cytoplasm"/>
    <property type="evidence" value="ECO:0007669"/>
    <property type="project" value="UniProtKB-SubCell"/>
</dbReference>
<keyword evidence="12" id="KW-1185">Reference proteome</keyword>
<dbReference type="InterPro" id="IPR033128">
    <property type="entry name" value="Adenylosuccin_syn_Lys_AS"/>
</dbReference>
<feature type="binding site" evidence="8">
    <location>
        <position position="14"/>
    </location>
    <ligand>
        <name>Mg(2+)</name>
        <dbReference type="ChEBI" id="CHEBI:18420"/>
    </ligand>
</feature>
<dbReference type="Gene3D" id="3.90.170.10">
    <property type="entry name" value="Adenylosuccinate Synthetase, subunit A, domain 3"/>
    <property type="match status" value="1"/>
</dbReference>
<dbReference type="SMART" id="SM00788">
    <property type="entry name" value="Adenylsucc_synt"/>
    <property type="match status" value="1"/>
</dbReference>
<dbReference type="InterPro" id="IPR001114">
    <property type="entry name" value="Adenylosuccinate_synthetase"/>
</dbReference>